<feature type="transmembrane region" description="Helical" evidence="11">
    <location>
        <begin position="508"/>
        <end position="530"/>
    </location>
</feature>
<feature type="compositionally biased region" description="Basic and acidic residues" evidence="10">
    <location>
        <begin position="62"/>
        <end position="72"/>
    </location>
</feature>
<evidence type="ECO:0000256" key="3">
    <source>
        <dbReference type="ARBA" id="ARBA00012132"/>
    </source>
</evidence>
<dbReference type="InterPro" id="IPR032974">
    <property type="entry name" value="Polypren_kinase"/>
</dbReference>
<comment type="caution">
    <text evidence="12">The sequence shown here is derived from an EMBL/GenBank/DDBJ whole genome shotgun (WGS) entry which is preliminary data.</text>
</comment>
<feature type="transmembrane region" description="Helical" evidence="11">
    <location>
        <begin position="648"/>
        <end position="673"/>
    </location>
</feature>
<evidence type="ECO:0000313" key="13">
    <source>
        <dbReference type="Proteomes" id="UP001521222"/>
    </source>
</evidence>
<evidence type="ECO:0000256" key="8">
    <source>
        <dbReference type="ARBA" id="ARBA00022989"/>
    </source>
</evidence>
<feature type="region of interest" description="Disordered" evidence="10">
    <location>
        <begin position="27"/>
        <end position="121"/>
    </location>
</feature>
<feature type="compositionally biased region" description="Basic and acidic residues" evidence="10">
    <location>
        <begin position="111"/>
        <end position="121"/>
    </location>
</feature>
<keyword evidence="5 11" id="KW-0812">Transmembrane</keyword>
<feature type="region of interest" description="Disordered" evidence="10">
    <location>
        <begin position="386"/>
        <end position="408"/>
    </location>
</feature>
<keyword evidence="7" id="KW-0256">Endoplasmic reticulum</keyword>
<dbReference type="EC" id="2.7.1.108" evidence="3"/>
<name>A0ABR3S2Y7_9PLEO</name>
<evidence type="ECO:0000256" key="4">
    <source>
        <dbReference type="ARBA" id="ARBA00022679"/>
    </source>
</evidence>
<dbReference type="PANTHER" id="PTHR13205">
    <property type="entry name" value="TRANSMEMBRANE PROTEIN 15-RELATED"/>
    <property type="match status" value="1"/>
</dbReference>
<keyword evidence="8 11" id="KW-1133">Transmembrane helix</keyword>
<keyword evidence="6 12" id="KW-0418">Kinase</keyword>
<evidence type="ECO:0000256" key="11">
    <source>
        <dbReference type="SAM" id="Phobius"/>
    </source>
</evidence>
<evidence type="ECO:0000256" key="7">
    <source>
        <dbReference type="ARBA" id="ARBA00022824"/>
    </source>
</evidence>
<reference evidence="12 13" key="1">
    <citation type="submission" date="2024-02" db="EMBL/GenBank/DDBJ databases">
        <title>De novo assembly and annotation of 12 fungi associated with fruit tree decline syndrome in Ontario, Canada.</title>
        <authorList>
            <person name="Sulman M."/>
            <person name="Ellouze W."/>
            <person name="Ilyukhin E."/>
        </authorList>
    </citation>
    <scope>NUCLEOTIDE SEQUENCE [LARGE SCALE GENOMIC DNA]</scope>
    <source>
        <strain evidence="12 13">M97-236</strain>
    </source>
</reference>
<proteinExistence type="inferred from homology"/>
<evidence type="ECO:0000256" key="2">
    <source>
        <dbReference type="ARBA" id="ARBA00010794"/>
    </source>
</evidence>
<evidence type="ECO:0000256" key="5">
    <source>
        <dbReference type="ARBA" id="ARBA00022692"/>
    </source>
</evidence>
<comment type="subcellular location">
    <subcellularLocation>
        <location evidence="1">Endoplasmic reticulum membrane</location>
        <topology evidence="1">Multi-pass membrane protein</topology>
    </subcellularLocation>
</comment>
<organism evidence="12 13">
    <name type="scientific">Nothophoma quercina</name>
    <dbReference type="NCBI Taxonomy" id="749835"/>
    <lineage>
        <taxon>Eukaryota</taxon>
        <taxon>Fungi</taxon>
        <taxon>Dikarya</taxon>
        <taxon>Ascomycota</taxon>
        <taxon>Pezizomycotina</taxon>
        <taxon>Dothideomycetes</taxon>
        <taxon>Pleosporomycetidae</taxon>
        <taxon>Pleosporales</taxon>
        <taxon>Pleosporineae</taxon>
        <taxon>Didymellaceae</taxon>
        <taxon>Nothophoma</taxon>
    </lineage>
</organism>
<protein>
    <recommendedName>
        <fullName evidence="3">dolichol kinase</fullName>
        <ecNumber evidence="3">2.7.1.108</ecNumber>
    </recommendedName>
</protein>
<feature type="region of interest" description="Disordered" evidence="10">
    <location>
        <begin position="430"/>
        <end position="461"/>
    </location>
</feature>
<accession>A0ABR3S2Y7</accession>
<dbReference type="EMBL" id="JAKIXB020000002">
    <property type="protein sequence ID" value="KAL1611049.1"/>
    <property type="molecule type" value="Genomic_DNA"/>
</dbReference>
<evidence type="ECO:0000256" key="1">
    <source>
        <dbReference type="ARBA" id="ARBA00004477"/>
    </source>
</evidence>
<gene>
    <name evidence="12" type="primary">SEC59</name>
    <name evidence="12" type="ORF">SLS59_000686</name>
</gene>
<evidence type="ECO:0000256" key="10">
    <source>
        <dbReference type="SAM" id="MobiDB-lite"/>
    </source>
</evidence>
<sequence length="863" mass="95575">MYEPDPSNAQLDAPAASEIEELELFRRSPHPYLRHRADLSNTHTPSQTSSIHGSASRTPPRPSDRTISDEDRRKRRKRNSQSPSESGTEADDEGYQFVKALPAPPLKPRKGLRDRQGLREEGLSPLLTPTQIEEEARRYSDEYFHEKKHVSRGVEASPTDKEAKAAREKYVKRRRNEVIRRTTETALLAGIGFLAVNGCDCWPKLLEWHRANIVLGLAALPPQFIPFGKPLLGYSTAHWFISTLPLLASEATDIPSKLRAPRPYKLKLPPPEQGLDPEILAILFPFHQALLPPLYYLTTTSLLSTELHLLSIGLINLLLFTQSPQLGILNTLMWLGGVVMFLTCGKVLKWGVALARIPRWRFRRAGQIIKNQQSFLQTLNESLRPKRTQSAARGHITDSDADEDEPMLGGPLQKTIGFKLNILDSMRNNMANGHEPQSAVDARRPNLDDSNNEADLANGPTRVRRNTLPALVADDHTSKHRLSSRKRSKSIAQSYLSLTPTQANIRKWAYAGYFYAMVVVIILGPLRYFIGKHALHNHEPFGWAISYLFGNIQRVRWEVFHWNLNWWIPLPPIQDSDEIASTAATFAPADYIRSALLGEANTRLLLCVYCAGTIVVGLLSVFSLSSVVEVDTRRKVFHGTMVAMLLPTIYIDPCFVALALGLVLAIFLLLDLIRASQLPPLSRPIATFLTPYVDGRDLRGPVVVSHIFLLIGCAIPLWLSLAAVDRAGDQPWEGWEVTSRDVSMVAGVVCVGMGDAAASLIGRRYGRRKWPWAGGKSLEGSLAFAVAVTIGLVFARVWLHFGWADVNAKPKTAVELAADAALTVGKAALCAAGASLNEAVLTGGNDNVIVPVVLWVLVRGVRL</sequence>
<comment type="similarity">
    <text evidence="2">Belongs to the polyprenol kinase family.</text>
</comment>
<feature type="transmembrane region" description="Helical" evidence="11">
    <location>
        <begin position="742"/>
        <end position="761"/>
    </location>
</feature>
<feature type="transmembrane region" description="Helical" evidence="11">
    <location>
        <begin position="702"/>
        <end position="722"/>
    </location>
</feature>
<dbReference type="PANTHER" id="PTHR13205:SF15">
    <property type="entry name" value="DOLICHOL KINASE"/>
    <property type="match status" value="1"/>
</dbReference>
<keyword evidence="4" id="KW-0808">Transferase</keyword>
<keyword evidence="13" id="KW-1185">Reference proteome</keyword>
<feature type="compositionally biased region" description="Polar residues" evidence="10">
    <location>
        <begin position="39"/>
        <end position="57"/>
    </location>
</feature>
<dbReference type="GO" id="GO:0016301">
    <property type="term" value="F:kinase activity"/>
    <property type="evidence" value="ECO:0007669"/>
    <property type="project" value="UniProtKB-KW"/>
</dbReference>
<feature type="transmembrane region" description="Helical" evidence="11">
    <location>
        <begin position="782"/>
        <end position="803"/>
    </location>
</feature>
<dbReference type="Proteomes" id="UP001521222">
    <property type="component" value="Unassembled WGS sequence"/>
</dbReference>
<evidence type="ECO:0000313" key="12">
    <source>
        <dbReference type="EMBL" id="KAL1611049.1"/>
    </source>
</evidence>
<evidence type="ECO:0000256" key="6">
    <source>
        <dbReference type="ARBA" id="ARBA00022777"/>
    </source>
</evidence>
<feature type="transmembrane region" description="Helical" evidence="11">
    <location>
        <begin position="604"/>
        <end position="628"/>
    </location>
</feature>
<evidence type="ECO:0000256" key="9">
    <source>
        <dbReference type="ARBA" id="ARBA00023136"/>
    </source>
</evidence>
<feature type="transmembrane region" description="Helical" evidence="11">
    <location>
        <begin position="332"/>
        <end position="352"/>
    </location>
</feature>
<keyword evidence="9 11" id="KW-0472">Membrane</keyword>